<reference evidence="1 2" key="1">
    <citation type="journal article" date="2019" name="Nat. Ecol. Evol.">
        <title>Megaphylogeny resolves global patterns of mushroom evolution.</title>
        <authorList>
            <person name="Varga T."/>
            <person name="Krizsan K."/>
            <person name="Foldi C."/>
            <person name="Dima B."/>
            <person name="Sanchez-Garcia M."/>
            <person name="Sanchez-Ramirez S."/>
            <person name="Szollosi G.J."/>
            <person name="Szarkandi J.G."/>
            <person name="Papp V."/>
            <person name="Albert L."/>
            <person name="Andreopoulos W."/>
            <person name="Angelini C."/>
            <person name="Antonin V."/>
            <person name="Barry K.W."/>
            <person name="Bougher N.L."/>
            <person name="Buchanan P."/>
            <person name="Buyck B."/>
            <person name="Bense V."/>
            <person name="Catcheside P."/>
            <person name="Chovatia M."/>
            <person name="Cooper J."/>
            <person name="Damon W."/>
            <person name="Desjardin D."/>
            <person name="Finy P."/>
            <person name="Geml J."/>
            <person name="Haridas S."/>
            <person name="Hughes K."/>
            <person name="Justo A."/>
            <person name="Karasinski D."/>
            <person name="Kautmanova I."/>
            <person name="Kiss B."/>
            <person name="Kocsube S."/>
            <person name="Kotiranta H."/>
            <person name="LaButti K.M."/>
            <person name="Lechner B.E."/>
            <person name="Liimatainen K."/>
            <person name="Lipzen A."/>
            <person name="Lukacs Z."/>
            <person name="Mihaltcheva S."/>
            <person name="Morgado L.N."/>
            <person name="Niskanen T."/>
            <person name="Noordeloos M.E."/>
            <person name="Ohm R.A."/>
            <person name="Ortiz-Santana B."/>
            <person name="Ovrebo C."/>
            <person name="Racz N."/>
            <person name="Riley R."/>
            <person name="Savchenko A."/>
            <person name="Shiryaev A."/>
            <person name="Soop K."/>
            <person name="Spirin V."/>
            <person name="Szebenyi C."/>
            <person name="Tomsovsky M."/>
            <person name="Tulloss R.E."/>
            <person name="Uehling J."/>
            <person name="Grigoriev I.V."/>
            <person name="Vagvolgyi C."/>
            <person name="Papp T."/>
            <person name="Martin F.M."/>
            <person name="Miettinen O."/>
            <person name="Hibbett D.S."/>
            <person name="Nagy L.G."/>
        </authorList>
    </citation>
    <scope>NUCLEOTIDE SEQUENCE [LARGE SCALE GENOMIC DNA]</scope>
    <source>
        <strain evidence="1 2">FP101781</strain>
    </source>
</reference>
<evidence type="ECO:0000313" key="1">
    <source>
        <dbReference type="EMBL" id="TEB32386.1"/>
    </source>
</evidence>
<organism evidence="1 2">
    <name type="scientific">Coprinellus micaceus</name>
    <name type="common">Glistening ink-cap mushroom</name>
    <name type="synonym">Coprinus micaceus</name>
    <dbReference type="NCBI Taxonomy" id="71717"/>
    <lineage>
        <taxon>Eukaryota</taxon>
        <taxon>Fungi</taxon>
        <taxon>Dikarya</taxon>
        <taxon>Basidiomycota</taxon>
        <taxon>Agaricomycotina</taxon>
        <taxon>Agaricomycetes</taxon>
        <taxon>Agaricomycetidae</taxon>
        <taxon>Agaricales</taxon>
        <taxon>Agaricineae</taxon>
        <taxon>Psathyrellaceae</taxon>
        <taxon>Coprinellus</taxon>
    </lineage>
</organism>
<protein>
    <submittedName>
        <fullName evidence="1">Uncharacterized protein</fullName>
    </submittedName>
</protein>
<dbReference type="AlphaFoldDB" id="A0A4Y7TDY6"/>
<proteinExistence type="predicted"/>
<accession>A0A4Y7TDY6</accession>
<gene>
    <name evidence="1" type="ORF">FA13DRAFT_250920</name>
</gene>
<dbReference type="EMBL" id="QPFP01000015">
    <property type="protein sequence ID" value="TEB32386.1"/>
    <property type="molecule type" value="Genomic_DNA"/>
</dbReference>
<evidence type="ECO:0000313" key="2">
    <source>
        <dbReference type="Proteomes" id="UP000298030"/>
    </source>
</evidence>
<name>A0A4Y7TDY6_COPMI</name>
<comment type="caution">
    <text evidence="1">The sequence shown here is derived from an EMBL/GenBank/DDBJ whole genome shotgun (WGS) entry which is preliminary data.</text>
</comment>
<dbReference type="Proteomes" id="UP000298030">
    <property type="component" value="Unassembled WGS sequence"/>
</dbReference>
<keyword evidence="2" id="KW-1185">Reference proteome</keyword>
<sequence>MDPSFNSNWAPKKHRDLQLASWRASRPSHLCIWEDQAPPQYCITTLHFILWVCTCEPRGRVDPSPSRDQTLHWSRPALLTIPPALPSVCCARQTIDRHYNIAIDSPQGIHYSFPHFNIQRSNFPDPRGMFTTTPIRYIGPEGELGRHNRRLPLTLYGRLNAWTHTRVQSEVWEVRHWLK</sequence>